<dbReference type="Gene3D" id="1.20.920.10">
    <property type="entry name" value="Bromodomain-like"/>
    <property type="match status" value="1"/>
</dbReference>
<feature type="compositionally biased region" description="Acidic residues" evidence="7">
    <location>
        <begin position="172"/>
        <end position="199"/>
    </location>
</feature>
<evidence type="ECO:0000256" key="3">
    <source>
        <dbReference type="ARBA" id="ARBA00023117"/>
    </source>
</evidence>
<dbReference type="PROSITE" id="PS50014">
    <property type="entry name" value="BROMODOMAIN_2"/>
    <property type="match status" value="1"/>
</dbReference>
<dbReference type="Pfam" id="PF00439">
    <property type="entry name" value="Bromodomain"/>
    <property type="match status" value="1"/>
</dbReference>
<dbReference type="InterPro" id="IPR021900">
    <property type="entry name" value="DUF3512"/>
</dbReference>
<proteinExistence type="predicted"/>
<name>A0ABM1DXF4_PRICU</name>
<feature type="compositionally biased region" description="Low complexity" evidence="7">
    <location>
        <begin position="623"/>
        <end position="632"/>
    </location>
</feature>
<evidence type="ECO:0000256" key="7">
    <source>
        <dbReference type="SAM" id="MobiDB-lite"/>
    </source>
</evidence>
<keyword evidence="9" id="KW-1185">Reference proteome</keyword>
<feature type="compositionally biased region" description="Basic and acidic residues" evidence="7">
    <location>
        <begin position="99"/>
        <end position="130"/>
    </location>
</feature>
<feature type="region of interest" description="Disordered" evidence="7">
    <location>
        <begin position="1"/>
        <end position="241"/>
    </location>
</feature>
<dbReference type="SUPFAM" id="SSF47370">
    <property type="entry name" value="Bromodomain"/>
    <property type="match status" value="1"/>
</dbReference>
<accession>A0ABM1DXF4</accession>
<dbReference type="RefSeq" id="XP_014664625.1">
    <property type="nucleotide sequence ID" value="XM_014809139.1"/>
</dbReference>
<evidence type="ECO:0000259" key="8">
    <source>
        <dbReference type="PROSITE" id="PS50014"/>
    </source>
</evidence>
<evidence type="ECO:0000313" key="9">
    <source>
        <dbReference type="Proteomes" id="UP000695022"/>
    </source>
</evidence>
<dbReference type="InterPro" id="IPR036427">
    <property type="entry name" value="Bromodomain-like_sf"/>
</dbReference>
<evidence type="ECO:0000256" key="1">
    <source>
        <dbReference type="ARBA" id="ARBA00004123"/>
    </source>
</evidence>
<gene>
    <name evidence="10" type="primary">LOC106806952</name>
</gene>
<feature type="compositionally biased region" description="Basic and acidic residues" evidence="7">
    <location>
        <begin position="152"/>
        <end position="171"/>
    </location>
</feature>
<dbReference type="InterPro" id="IPR001487">
    <property type="entry name" value="Bromodomain"/>
</dbReference>
<keyword evidence="5" id="KW-0539">Nucleus</keyword>
<keyword evidence="4" id="KW-0804">Transcription</keyword>
<feature type="compositionally biased region" description="Basic and acidic residues" evidence="7">
    <location>
        <begin position="200"/>
        <end position="212"/>
    </location>
</feature>
<evidence type="ECO:0000256" key="5">
    <source>
        <dbReference type="ARBA" id="ARBA00023242"/>
    </source>
</evidence>
<dbReference type="PANTHER" id="PTHR22881">
    <property type="entry name" value="BROMODOMAIN CONTAINING PROTEIN"/>
    <property type="match status" value="1"/>
</dbReference>
<feature type="compositionally biased region" description="Basic residues" evidence="7">
    <location>
        <begin position="1"/>
        <end position="14"/>
    </location>
</feature>
<evidence type="ECO:0000256" key="6">
    <source>
        <dbReference type="PROSITE-ProRule" id="PRU00035"/>
    </source>
</evidence>
<feature type="compositionally biased region" description="Basic and acidic residues" evidence="7">
    <location>
        <begin position="15"/>
        <end position="33"/>
    </location>
</feature>
<feature type="region of interest" description="Disordered" evidence="7">
    <location>
        <begin position="547"/>
        <end position="638"/>
    </location>
</feature>
<reference evidence="10" key="1">
    <citation type="submission" date="2025-08" db="UniProtKB">
        <authorList>
            <consortium name="RefSeq"/>
        </authorList>
    </citation>
    <scope>IDENTIFICATION</scope>
</reference>
<dbReference type="SMART" id="SM00297">
    <property type="entry name" value="BROMO"/>
    <property type="match status" value="1"/>
</dbReference>
<evidence type="ECO:0000313" key="10">
    <source>
        <dbReference type="RefSeq" id="XP_014664625.1"/>
    </source>
</evidence>
<dbReference type="GeneID" id="106806952"/>
<feature type="compositionally biased region" description="Pro residues" evidence="7">
    <location>
        <begin position="606"/>
        <end position="620"/>
    </location>
</feature>
<feature type="region of interest" description="Disordered" evidence="7">
    <location>
        <begin position="861"/>
        <end position="880"/>
    </location>
</feature>
<organism evidence="9 10">
    <name type="scientific">Priapulus caudatus</name>
    <name type="common">Priapulid worm</name>
    <dbReference type="NCBI Taxonomy" id="37621"/>
    <lineage>
        <taxon>Eukaryota</taxon>
        <taxon>Metazoa</taxon>
        <taxon>Ecdysozoa</taxon>
        <taxon>Scalidophora</taxon>
        <taxon>Priapulida</taxon>
        <taxon>Priapulimorpha</taxon>
        <taxon>Priapulimorphida</taxon>
        <taxon>Priapulidae</taxon>
        <taxon>Priapulus</taxon>
    </lineage>
</organism>
<keyword evidence="2" id="KW-0805">Transcription regulation</keyword>
<comment type="subcellular location">
    <subcellularLocation>
        <location evidence="1">Nucleus</location>
    </subcellularLocation>
</comment>
<feature type="compositionally biased region" description="Basic and acidic residues" evidence="7">
    <location>
        <begin position="547"/>
        <end position="560"/>
    </location>
</feature>
<dbReference type="PRINTS" id="PR00503">
    <property type="entry name" value="BROMODOMAIN"/>
</dbReference>
<feature type="compositionally biased region" description="Low complexity" evidence="7">
    <location>
        <begin position="587"/>
        <end position="603"/>
    </location>
</feature>
<dbReference type="Proteomes" id="UP000695022">
    <property type="component" value="Unplaced"/>
</dbReference>
<sequence>MGSKKHKKHHRGEKRPRSLERSSEGAERIEKPLKLVLKVGGGDTPSASPNAYISSPAPESEGSLVENEAHGSRRHKKKKKKRSKDKHKHHHHHERHHEHHSDDPEKRAKRREHGDRKEHSGEKLHERVEQAEPVSEPVTTAEEEDGEDMEVEHDQDHVPLADMPDRVNKDDGEAEGEDEEDVEEEDEAVRAEEGEEETHENEGEPPAKRQAVDQEETTATETPSQSKQETRPARPKRPGVDAAALRTLLDTLWGTLERKDVNRFFAWPVTDVIAPGYSIIIRSPMDFRTMKKKIESGDYVSVAEFKTDFKLMCDNAMTYNNSETIYYKAAKTLLHVGIKAMNKDRLSRLCSSLGILNELVGRDFNGEAAVTPAAETNGGATAAVKPPKPKVLFKPRMRWQRYRFGFLRRDKSGATTLAVLNPDNVSSETGSEQQNLTVNLGLLTGKLAQGTGQLAGFKEDKRNKAVPVSYLNYGDYGSYGPIYDSSFANLNKEDSDLIYATYGDETGVQYAESLMDYVKDSDDFAVKFVNNLLDALTYNEHSKCQKQLEESKLNKDKENVAGRPEGPGSVPQQDSTGSAELVPPQQPQQQQSVQQVQAQAVVPTLAPNPPVQKTPPPPHHAAPHTQHPPTSTGPLPVAAPQQGQVMLIQQNGQVQVVHPGGQVQVVPQGQIQLSQGQVLLVQQPGGQVQMVQSGQAGQVQIVPSTVQGQIMSSGQGQIMSSGQGQVVSQPQVAHQGQLQLVQGSAGQGQVQMLQHHNCQGQLQLLQQAGGQGQGQPVPIVPKPPSHGSGPATPQVWQNQQQFVQKQVLGHHASQPIQIIRTSQGQVQLVQQSGAKVQILQQHPGSSVQQAAALVSVAGQPQPAAAAPQNSSSDKSAEQDVKVNLSELRSLSDLGIDVSFLEDFQPSTATSAQQKQVTDRLDATSVLLQDLSKAQTQRLSDKPPSHLHLVKPPSQREEEIAAKVMENLKELAAAVAPCDIVSAQAVRRAMGVTNDPVDTEAFTEDDDEEEANVSEQWAENVATRGGGHCYC</sequence>
<dbReference type="Pfam" id="PF12024">
    <property type="entry name" value="DUF3512"/>
    <property type="match status" value="1"/>
</dbReference>
<protein>
    <submittedName>
        <fullName evidence="10">Bromodomain-containing protein 7-like</fullName>
    </submittedName>
</protein>
<feature type="domain" description="Bromo" evidence="8">
    <location>
        <begin position="257"/>
        <end position="327"/>
    </location>
</feature>
<evidence type="ECO:0000256" key="4">
    <source>
        <dbReference type="ARBA" id="ARBA00023163"/>
    </source>
</evidence>
<evidence type="ECO:0000256" key="2">
    <source>
        <dbReference type="ARBA" id="ARBA00023015"/>
    </source>
</evidence>
<dbReference type="PANTHER" id="PTHR22881:SF27">
    <property type="entry name" value="BROMODOMAIN CONTAINING 7_9"/>
    <property type="match status" value="1"/>
</dbReference>
<dbReference type="InterPro" id="IPR051831">
    <property type="entry name" value="Bromodomain_contain_prot"/>
</dbReference>
<feature type="compositionally biased region" description="Acidic residues" evidence="7">
    <location>
        <begin position="141"/>
        <end position="151"/>
    </location>
</feature>
<feature type="compositionally biased region" description="Basic residues" evidence="7">
    <location>
        <begin position="72"/>
        <end position="98"/>
    </location>
</feature>
<keyword evidence="3 6" id="KW-0103">Bromodomain</keyword>